<keyword evidence="2" id="KW-1133">Transmembrane helix</keyword>
<comment type="caution">
    <text evidence="3">The sequence shown here is derived from an EMBL/GenBank/DDBJ whole genome shotgun (WGS) entry which is preliminary data.</text>
</comment>
<dbReference type="SUPFAM" id="SSF81340">
    <property type="entry name" value="Clc chloride channel"/>
    <property type="match status" value="1"/>
</dbReference>
<keyword evidence="2 3" id="KW-0812">Transmembrane</keyword>
<protein>
    <submittedName>
        <fullName evidence="3">Transmembrane domain protein</fullName>
    </submittedName>
</protein>
<gene>
    <name evidence="3" type="ORF">BZL30_9077</name>
</gene>
<reference evidence="3 4" key="1">
    <citation type="submission" date="2017-02" db="EMBL/GenBank/DDBJ databases">
        <title>Complete genome sequences of Mycobacterium kansasii strains isolated from rhesus macaques.</title>
        <authorList>
            <person name="Panda A."/>
            <person name="Nagaraj S."/>
            <person name="Zhao X."/>
            <person name="Tettelin H."/>
            <person name="Detolla L.J."/>
        </authorList>
    </citation>
    <scope>NUCLEOTIDE SEQUENCE [LARGE SCALE GENOMIC DNA]</scope>
    <source>
        <strain evidence="3 4">11-3813</strain>
    </source>
</reference>
<feature type="transmembrane region" description="Helical" evidence="2">
    <location>
        <begin position="41"/>
        <end position="63"/>
    </location>
</feature>
<evidence type="ECO:0000256" key="1">
    <source>
        <dbReference type="SAM" id="MobiDB-lite"/>
    </source>
</evidence>
<feature type="region of interest" description="Disordered" evidence="1">
    <location>
        <begin position="107"/>
        <end position="147"/>
    </location>
</feature>
<keyword evidence="2" id="KW-0472">Membrane</keyword>
<dbReference type="EMBL" id="MVBM01000012">
    <property type="protein sequence ID" value="OOK64579.1"/>
    <property type="molecule type" value="Genomic_DNA"/>
</dbReference>
<dbReference type="Proteomes" id="UP000189229">
    <property type="component" value="Unassembled WGS sequence"/>
</dbReference>
<accession>A0A1V3WC81</accession>
<evidence type="ECO:0000256" key="2">
    <source>
        <dbReference type="SAM" id="Phobius"/>
    </source>
</evidence>
<name>A0A1V3WC81_MYCKA</name>
<evidence type="ECO:0000313" key="3">
    <source>
        <dbReference type="EMBL" id="OOK64579.1"/>
    </source>
</evidence>
<proteinExistence type="predicted"/>
<dbReference type="AlphaFoldDB" id="A0A1V3WC81"/>
<sequence>MRGSRGERPDPDALEPREAPLAAAGGRFGASIRSAGYLRKWLLLGVTIGVIAGLGAVVFYLALKYTGEFLLGYLADYHIPTPLGEGGSRGSSGFARPWAIPLVTTGGRCSRPSSWPGSHRKPPVTAPTRPSRRSTRIRGPSADGRCW</sequence>
<organism evidence="3 4">
    <name type="scientific">Mycobacterium kansasii</name>
    <dbReference type="NCBI Taxonomy" id="1768"/>
    <lineage>
        <taxon>Bacteria</taxon>
        <taxon>Bacillati</taxon>
        <taxon>Actinomycetota</taxon>
        <taxon>Actinomycetes</taxon>
        <taxon>Mycobacteriales</taxon>
        <taxon>Mycobacteriaceae</taxon>
        <taxon>Mycobacterium</taxon>
    </lineage>
</organism>
<dbReference type="InterPro" id="IPR014743">
    <property type="entry name" value="Cl-channel_core"/>
</dbReference>
<evidence type="ECO:0000313" key="4">
    <source>
        <dbReference type="Proteomes" id="UP000189229"/>
    </source>
</evidence>